<gene>
    <name evidence="1" type="ORF">OIU74_026406</name>
</gene>
<dbReference type="AlphaFoldDB" id="A0A9Q1A425"/>
<evidence type="ECO:0000313" key="2">
    <source>
        <dbReference type="Proteomes" id="UP001151752"/>
    </source>
</evidence>
<organism evidence="1 2">
    <name type="scientific">Salix koriyanagi</name>
    <dbReference type="NCBI Taxonomy" id="2511006"/>
    <lineage>
        <taxon>Eukaryota</taxon>
        <taxon>Viridiplantae</taxon>
        <taxon>Streptophyta</taxon>
        <taxon>Embryophyta</taxon>
        <taxon>Tracheophyta</taxon>
        <taxon>Spermatophyta</taxon>
        <taxon>Magnoliopsida</taxon>
        <taxon>eudicotyledons</taxon>
        <taxon>Gunneridae</taxon>
        <taxon>Pentapetalae</taxon>
        <taxon>rosids</taxon>
        <taxon>fabids</taxon>
        <taxon>Malpighiales</taxon>
        <taxon>Salicaceae</taxon>
        <taxon>Saliceae</taxon>
        <taxon>Salix</taxon>
    </lineage>
</organism>
<protein>
    <submittedName>
        <fullName evidence="1">Uncharacterized protein</fullName>
    </submittedName>
</protein>
<sequence>MDKNKTLMQLLLAEFSLLLLPKPIHGTVSITLEV</sequence>
<reference evidence="1" key="2">
    <citation type="journal article" date="2023" name="Int. J. Mol. Sci.">
        <title>De Novo Assembly and Annotation of 11 Diverse Shrub Willow (Salix) Genomes Reveals Novel Gene Organization in Sex-Linked Regions.</title>
        <authorList>
            <person name="Hyden B."/>
            <person name="Feng K."/>
            <person name="Yates T.B."/>
            <person name="Jawdy S."/>
            <person name="Cereghino C."/>
            <person name="Smart L.B."/>
            <person name="Muchero W."/>
        </authorList>
    </citation>
    <scope>NUCLEOTIDE SEQUENCE</scope>
    <source>
        <tissue evidence="1">Shoot tip</tissue>
    </source>
</reference>
<evidence type="ECO:0000313" key="1">
    <source>
        <dbReference type="EMBL" id="KAJ6757152.1"/>
    </source>
</evidence>
<dbReference type="Proteomes" id="UP001151752">
    <property type="component" value="Chromosome 13"/>
</dbReference>
<reference evidence="1" key="1">
    <citation type="submission" date="2022-11" db="EMBL/GenBank/DDBJ databases">
        <authorList>
            <person name="Hyden B.L."/>
            <person name="Feng K."/>
            <person name="Yates T."/>
            <person name="Jawdy S."/>
            <person name="Smart L.B."/>
            <person name="Muchero W."/>
        </authorList>
    </citation>
    <scope>NUCLEOTIDE SEQUENCE</scope>
    <source>
        <tissue evidence="1">Shoot tip</tissue>
    </source>
</reference>
<comment type="caution">
    <text evidence="1">The sequence shown here is derived from an EMBL/GenBank/DDBJ whole genome shotgun (WGS) entry which is preliminary data.</text>
</comment>
<keyword evidence="2" id="KW-1185">Reference proteome</keyword>
<dbReference type="EMBL" id="JAPFFM010000007">
    <property type="protein sequence ID" value="KAJ6757152.1"/>
    <property type="molecule type" value="Genomic_DNA"/>
</dbReference>
<name>A0A9Q1A425_9ROSI</name>
<accession>A0A9Q1A425</accession>
<proteinExistence type="predicted"/>